<name>K0S7U5_THAOC</name>
<dbReference type="EC" id="2.3.2.26" evidence="3"/>
<dbReference type="SMART" id="SM00119">
    <property type="entry name" value="HECTc"/>
    <property type="match status" value="1"/>
</dbReference>
<dbReference type="GO" id="GO:0016567">
    <property type="term" value="P:protein ubiquitination"/>
    <property type="evidence" value="ECO:0007669"/>
    <property type="project" value="TreeGrafter"/>
</dbReference>
<dbReference type="Gene3D" id="3.30.2160.10">
    <property type="entry name" value="Hect, E3 ligase catalytic domain"/>
    <property type="match status" value="1"/>
</dbReference>
<keyword evidence="5 6" id="KW-0833">Ubl conjugation pathway</keyword>
<feature type="domain" description="HECT" evidence="7">
    <location>
        <begin position="204"/>
        <end position="546"/>
    </location>
</feature>
<dbReference type="PROSITE" id="PS50237">
    <property type="entry name" value="HECT"/>
    <property type="match status" value="1"/>
</dbReference>
<comment type="caution">
    <text evidence="8">The sequence shown here is derived from an EMBL/GenBank/DDBJ whole genome shotgun (WGS) entry which is preliminary data.</text>
</comment>
<accession>K0S7U5</accession>
<dbReference type="AlphaFoldDB" id="K0S7U5"/>
<keyword evidence="4" id="KW-0808">Transferase</keyword>
<organism evidence="8 9">
    <name type="scientific">Thalassiosira oceanica</name>
    <name type="common">Marine diatom</name>
    <dbReference type="NCBI Taxonomy" id="159749"/>
    <lineage>
        <taxon>Eukaryota</taxon>
        <taxon>Sar</taxon>
        <taxon>Stramenopiles</taxon>
        <taxon>Ochrophyta</taxon>
        <taxon>Bacillariophyta</taxon>
        <taxon>Coscinodiscophyceae</taxon>
        <taxon>Thalassiosirophycidae</taxon>
        <taxon>Thalassiosirales</taxon>
        <taxon>Thalassiosiraceae</taxon>
        <taxon>Thalassiosira</taxon>
    </lineage>
</organism>
<dbReference type="Proteomes" id="UP000266841">
    <property type="component" value="Unassembled WGS sequence"/>
</dbReference>
<reference evidence="8 9" key="1">
    <citation type="journal article" date="2012" name="Genome Biol.">
        <title>Genome and low-iron response of an oceanic diatom adapted to chronic iron limitation.</title>
        <authorList>
            <person name="Lommer M."/>
            <person name="Specht M."/>
            <person name="Roy A.S."/>
            <person name="Kraemer L."/>
            <person name="Andreson R."/>
            <person name="Gutowska M.A."/>
            <person name="Wolf J."/>
            <person name="Bergner S.V."/>
            <person name="Schilhabel M.B."/>
            <person name="Klostermeier U.C."/>
            <person name="Beiko R.G."/>
            <person name="Rosenstiel P."/>
            <person name="Hippler M."/>
            <person name="Laroche J."/>
        </authorList>
    </citation>
    <scope>NUCLEOTIDE SEQUENCE [LARGE SCALE GENOMIC DNA]</scope>
    <source>
        <strain evidence="8 9">CCMP1005</strain>
    </source>
</reference>
<dbReference type="CDD" id="cd00078">
    <property type="entry name" value="HECTc"/>
    <property type="match status" value="1"/>
</dbReference>
<dbReference type="FunFam" id="3.30.2410.10:FF:000009">
    <property type="entry name" value="Probable E3 ubiquitin-protein ligase HECTD2"/>
    <property type="match status" value="1"/>
</dbReference>
<feature type="active site" description="Glycyl thioester intermediate" evidence="6">
    <location>
        <position position="513"/>
    </location>
</feature>
<dbReference type="FunFam" id="3.90.1750.10:FF:000079">
    <property type="entry name" value="E3 ubiquitin-protein ligase"/>
    <property type="match status" value="1"/>
</dbReference>
<evidence type="ECO:0000313" key="9">
    <source>
        <dbReference type="Proteomes" id="UP000266841"/>
    </source>
</evidence>
<dbReference type="Pfam" id="PF00632">
    <property type="entry name" value="HECT"/>
    <property type="match status" value="1"/>
</dbReference>
<dbReference type="InterPro" id="IPR050409">
    <property type="entry name" value="E3_ubiq-protein_ligase"/>
</dbReference>
<evidence type="ECO:0000256" key="2">
    <source>
        <dbReference type="ARBA" id="ARBA00004906"/>
    </source>
</evidence>
<dbReference type="PANTHER" id="PTHR11254:SF440">
    <property type="entry name" value="E3 UBIQUITIN-PROTEIN LIGASE NEDD-4"/>
    <property type="match status" value="1"/>
</dbReference>
<protein>
    <recommendedName>
        <fullName evidence="3">HECT-type E3 ubiquitin transferase</fullName>
        <ecNumber evidence="3">2.3.2.26</ecNumber>
    </recommendedName>
</protein>
<dbReference type="Gene3D" id="3.30.2410.10">
    <property type="entry name" value="Hect, E3 ligase catalytic domain"/>
    <property type="match status" value="1"/>
</dbReference>
<dbReference type="OMA" id="RTTYQPN"/>
<evidence type="ECO:0000256" key="5">
    <source>
        <dbReference type="ARBA" id="ARBA00022786"/>
    </source>
</evidence>
<dbReference type="OrthoDB" id="36608at2759"/>
<dbReference type="eggNOG" id="KOG0940">
    <property type="taxonomic scope" value="Eukaryota"/>
</dbReference>
<evidence type="ECO:0000256" key="6">
    <source>
        <dbReference type="PROSITE-ProRule" id="PRU00104"/>
    </source>
</evidence>
<dbReference type="PANTHER" id="PTHR11254">
    <property type="entry name" value="HECT DOMAIN UBIQUITIN-PROTEIN LIGASE"/>
    <property type="match status" value="1"/>
</dbReference>
<dbReference type="InterPro" id="IPR035983">
    <property type="entry name" value="Hect_E3_ubiquitin_ligase"/>
</dbReference>
<keyword evidence="9" id="KW-1185">Reference proteome</keyword>
<evidence type="ECO:0000256" key="3">
    <source>
        <dbReference type="ARBA" id="ARBA00012485"/>
    </source>
</evidence>
<dbReference type="GO" id="GO:0061630">
    <property type="term" value="F:ubiquitin protein ligase activity"/>
    <property type="evidence" value="ECO:0007669"/>
    <property type="project" value="UniProtKB-EC"/>
</dbReference>
<evidence type="ECO:0000256" key="4">
    <source>
        <dbReference type="ARBA" id="ARBA00022679"/>
    </source>
</evidence>
<dbReference type="InterPro" id="IPR000569">
    <property type="entry name" value="HECT_dom"/>
</dbReference>
<dbReference type="EMBL" id="AGNL01019081">
    <property type="protein sequence ID" value="EJK62158.1"/>
    <property type="molecule type" value="Genomic_DNA"/>
</dbReference>
<evidence type="ECO:0000256" key="1">
    <source>
        <dbReference type="ARBA" id="ARBA00000885"/>
    </source>
</evidence>
<dbReference type="SUPFAM" id="SSF56204">
    <property type="entry name" value="Hect, E3 ligase catalytic domain"/>
    <property type="match status" value="1"/>
</dbReference>
<comment type="pathway">
    <text evidence="2">Protein modification; protein ubiquitination.</text>
</comment>
<evidence type="ECO:0000259" key="7">
    <source>
        <dbReference type="PROSITE" id="PS50237"/>
    </source>
</evidence>
<proteinExistence type="predicted"/>
<dbReference type="GO" id="GO:0005737">
    <property type="term" value="C:cytoplasm"/>
    <property type="evidence" value="ECO:0007669"/>
    <property type="project" value="TreeGrafter"/>
</dbReference>
<dbReference type="FunFam" id="3.30.2160.10:FF:000002">
    <property type="entry name" value="Putative Ubiquitin-protein ligase E3C"/>
    <property type="match status" value="1"/>
</dbReference>
<gene>
    <name evidence="8" type="ORF">THAOC_17242</name>
</gene>
<comment type="catalytic activity">
    <reaction evidence="1">
        <text>S-ubiquitinyl-[E2 ubiquitin-conjugating enzyme]-L-cysteine + [acceptor protein]-L-lysine = [E2 ubiquitin-conjugating enzyme]-L-cysteine + N(6)-ubiquitinyl-[acceptor protein]-L-lysine.</text>
        <dbReference type="EC" id="2.3.2.26"/>
    </reaction>
</comment>
<evidence type="ECO:0000313" key="8">
    <source>
        <dbReference type="EMBL" id="EJK62158.1"/>
    </source>
</evidence>
<dbReference type="GO" id="GO:0006511">
    <property type="term" value="P:ubiquitin-dependent protein catabolic process"/>
    <property type="evidence" value="ECO:0007669"/>
    <property type="project" value="TreeGrafter"/>
</dbReference>
<dbReference type="Gene3D" id="3.90.1750.10">
    <property type="entry name" value="Hect, E3 ligase catalytic domains"/>
    <property type="match status" value="1"/>
</dbReference>
<feature type="non-terminal residue" evidence="8">
    <location>
        <position position="1"/>
    </location>
</feature>
<sequence>MFEVVVPAGVQPNQQFSLIANGQRVLVTCPPNVSPGQKVRFELPIRNGKDDDSPAVHLDYEDIKDGWCRTLRVTDYKFQWIRMDEDGEIDLTPSPVFDIKHSALTRRLVFLQGNDARMRTGKLSLGPANESWSDSSVHVDGKEVINYTEIAAAQQRPRFEDKSRVFQEMCREKLRVDWSEGHMRVLVRRQHLLHDSIDAVMSLSRDDMRKIWRFEFMSEVGVDAGGLAREWFELVSKKLFDPDFGLFLPSATNQMAMRINPDSELACPEDHLIYFRFLGRVMGKALFDGQLIAGHMVRHLYKHILGWPVMFEDLEIPDEEYYNNLKSLLDLDNVEDLCLNFTFTETAFGVNRDVELVEGGEEIDVTNDNLPEFLEANFKYHLMDRVKPQLTELLLGFYDVIPEPLLTMFDFQELELLMSGLPEIDVDDWMANTLYQGQFERRGAMHKSCQWFWEVVREFDHAERAKLLQFTTGSSGVPARGFSVLQGNDGNIKKFALSGIRKEQSLFPRAHTCFNRIDLPCYSSKEELREKLKIALATSVTGFDIE</sequence>